<dbReference type="GO" id="GO:0031956">
    <property type="term" value="F:medium-chain fatty acid-CoA ligase activity"/>
    <property type="evidence" value="ECO:0007669"/>
    <property type="project" value="TreeGrafter"/>
</dbReference>
<dbReference type="Pfam" id="PF00501">
    <property type="entry name" value="AMP-binding"/>
    <property type="match status" value="1"/>
</dbReference>
<dbReference type="CDD" id="cd04433">
    <property type="entry name" value="AFD_class_I"/>
    <property type="match status" value="1"/>
</dbReference>
<sequence>MIYKKLEEASSKLKDEIFIVNENSVFTYGKAKKYVDQIASGMIRRERQRLYLYRVDPVWALLALFAAEKVGMDACVLNADYSESQVSEAVERVGDGLVLKNVDRLMAEERDQAVDTSYVGHLVVFTTGTTGPPKAVRYRWEDLLSQGHVRSGEEERRWLLFYPLSHFAGIQVLVHVLKNKSTLVIPDSRDHEDVLQAIRDHRVTSMSATPTFWRLFAGRISSDEAQTLPLKDITLGGEAATRDVLDQLRGLFPDASISHVYATTEVGSCFSVRDGKPGFPKEFLNRTVGNVDLKVEDDELYVRSSKSMEGYIDHEEKKSGEWIATGDLVEIGEERVFFRGRTSNSINVGGVKVYPLKVEEAILSVSGVQAARVRGESNPITGEVVTVDIEPSRGIDEKELRNKIESKFKKELSRYEQPRKVRVLDHIERKNGKITRQ</sequence>
<name>A0A9X2Q6B0_9BACT</name>
<accession>A0A9X2Q6B0</accession>
<dbReference type="InterPro" id="IPR042099">
    <property type="entry name" value="ANL_N_sf"/>
</dbReference>
<dbReference type="PANTHER" id="PTHR43201">
    <property type="entry name" value="ACYL-COA SYNTHETASE"/>
    <property type="match status" value="1"/>
</dbReference>
<dbReference type="Pfam" id="PF13193">
    <property type="entry name" value="AMP-binding_C"/>
    <property type="match status" value="1"/>
</dbReference>
<proteinExistence type="inferred from homology"/>
<organism evidence="5 6">
    <name type="scientific">Salinibacter ruber</name>
    <dbReference type="NCBI Taxonomy" id="146919"/>
    <lineage>
        <taxon>Bacteria</taxon>
        <taxon>Pseudomonadati</taxon>
        <taxon>Rhodothermota</taxon>
        <taxon>Rhodothermia</taxon>
        <taxon>Rhodothermales</taxon>
        <taxon>Salinibacteraceae</taxon>
        <taxon>Salinibacter</taxon>
    </lineage>
</organism>
<dbReference type="InterPro" id="IPR025110">
    <property type="entry name" value="AMP-bd_C"/>
</dbReference>
<reference evidence="5" key="1">
    <citation type="submission" date="2022-08" db="EMBL/GenBank/DDBJ databases">
        <title>Genomic Encyclopedia of Type Strains, Phase V (KMG-V): Genome sequencing to study the core and pangenomes of soil and plant-associated prokaryotes.</title>
        <authorList>
            <person name="Whitman W."/>
        </authorList>
    </citation>
    <scope>NUCLEOTIDE SEQUENCE</scope>
    <source>
        <strain evidence="5">SP3049</strain>
    </source>
</reference>
<evidence type="ECO:0000256" key="2">
    <source>
        <dbReference type="ARBA" id="ARBA00022598"/>
    </source>
</evidence>
<comment type="caution">
    <text evidence="5">The sequence shown here is derived from an EMBL/GenBank/DDBJ whole genome shotgun (WGS) entry which is preliminary data.</text>
</comment>
<feature type="domain" description="AMP-binding enzyme C-terminal" evidence="4">
    <location>
        <begin position="357"/>
        <end position="429"/>
    </location>
</feature>
<comment type="similarity">
    <text evidence="1">Belongs to the ATP-dependent AMP-binding enzyme family.</text>
</comment>
<feature type="domain" description="AMP-dependent synthetase/ligase" evidence="3">
    <location>
        <begin position="123"/>
        <end position="311"/>
    </location>
</feature>
<protein>
    <submittedName>
        <fullName evidence="5">Acyl-CoA synthetase (AMP-forming)/AMP-acid ligase II</fullName>
    </submittedName>
</protein>
<dbReference type="Proteomes" id="UP001155057">
    <property type="component" value="Unassembled WGS sequence"/>
</dbReference>
<dbReference type="InterPro" id="IPR020845">
    <property type="entry name" value="AMP-binding_CS"/>
</dbReference>
<dbReference type="SUPFAM" id="SSF56801">
    <property type="entry name" value="Acetyl-CoA synthetase-like"/>
    <property type="match status" value="1"/>
</dbReference>
<dbReference type="PROSITE" id="PS00455">
    <property type="entry name" value="AMP_BINDING"/>
    <property type="match status" value="1"/>
</dbReference>
<dbReference type="GO" id="GO:0006631">
    <property type="term" value="P:fatty acid metabolic process"/>
    <property type="evidence" value="ECO:0007669"/>
    <property type="project" value="TreeGrafter"/>
</dbReference>
<evidence type="ECO:0000313" key="5">
    <source>
        <dbReference type="EMBL" id="MCS3710964.1"/>
    </source>
</evidence>
<dbReference type="InterPro" id="IPR045851">
    <property type="entry name" value="AMP-bd_C_sf"/>
</dbReference>
<dbReference type="EMBL" id="JANUAE010000009">
    <property type="protein sequence ID" value="MCS3710964.1"/>
    <property type="molecule type" value="Genomic_DNA"/>
</dbReference>
<dbReference type="Gene3D" id="3.40.50.12780">
    <property type="entry name" value="N-terminal domain of ligase-like"/>
    <property type="match status" value="1"/>
</dbReference>
<gene>
    <name evidence="5" type="ORF">GGP61_002590</name>
</gene>
<dbReference type="InterPro" id="IPR000873">
    <property type="entry name" value="AMP-dep_synth/lig_dom"/>
</dbReference>
<dbReference type="AlphaFoldDB" id="A0A9X2Q6B0"/>
<dbReference type="Gene3D" id="3.30.300.30">
    <property type="match status" value="1"/>
</dbReference>
<evidence type="ECO:0000256" key="1">
    <source>
        <dbReference type="ARBA" id="ARBA00006432"/>
    </source>
</evidence>
<dbReference type="PANTHER" id="PTHR43201:SF5">
    <property type="entry name" value="MEDIUM-CHAIN ACYL-COA LIGASE ACSF2, MITOCHONDRIAL"/>
    <property type="match status" value="1"/>
</dbReference>
<evidence type="ECO:0000259" key="3">
    <source>
        <dbReference type="Pfam" id="PF00501"/>
    </source>
</evidence>
<dbReference type="RefSeq" id="WP_259124253.1">
    <property type="nucleotide sequence ID" value="NZ_JANUAE010000009.1"/>
</dbReference>
<evidence type="ECO:0000259" key="4">
    <source>
        <dbReference type="Pfam" id="PF13193"/>
    </source>
</evidence>
<keyword evidence="2 5" id="KW-0436">Ligase</keyword>
<evidence type="ECO:0000313" key="6">
    <source>
        <dbReference type="Proteomes" id="UP001155057"/>
    </source>
</evidence>